<feature type="compositionally biased region" description="Basic and acidic residues" evidence="1">
    <location>
        <begin position="256"/>
        <end position="267"/>
    </location>
</feature>
<organism evidence="2 3">
    <name type="scientific">Microbacterium suwonense</name>
    <dbReference type="NCBI Taxonomy" id="683047"/>
    <lineage>
        <taxon>Bacteria</taxon>
        <taxon>Bacillati</taxon>
        <taxon>Actinomycetota</taxon>
        <taxon>Actinomycetes</taxon>
        <taxon>Micrococcales</taxon>
        <taxon>Microbacteriaceae</taxon>
        <taxon>Microbacterium</taxon>
    </lineage>
</organism>
<gene>
    <name evidence="2" type="ORF">GCM10025863_11060</name>
</gene>
<protein>
    <submittedName>
        <fullName evidence="2">Uncharacterized protein</fullName>
    </submittedName>
</protein>
<name>A0ABM8FS45_9MICO</name>
<sequence length="289" mass="30684">MLHRASVDQDRTGLGEGSVLEIGAEIEQHLGARVECQLRSEQVWRARLDRRGRAQQRSDEHAYADAGQFHRLGNVVGEVVVGEAGGIRQCVPELHAVQHGGVGSADLLVGDATAGDHQVQLAGEHSRIHSVRVEVVDAPGEQPGDSREPGVRVPGHLHPAGVGDVVGSVVVEKAPSADQGALLLRQRAVHRHGADAAQRYLARGEHLDIRAQLPGLEKTLGRVAFLVAHAAPRHPCPASVAIPAARVPMPALHVADRGEHHSDRDADSKDDEQDAVGDQRDPSGCGVDP</sequence>
<proteinExistence type="predicted"/>
<dbReference type="Proteomes" id="UP001321543">
    <property type="component" value="Chromosome"/>
</dbReference>
<evidence type="ECO:0000313" key="3">
    <source>
        <dbReference type="Proteomes" id="UP001321543"/>
    </source>
</evidence>
<dbReference type="EMBL" id="AP027728">
    <property type="protein sequence ID" value="BDZ38492.1"/>
    <property type="molecule type" value="Genomic_DNA"/>
</dbReference>
<reference evidence="3" key="1">
    <citation type="journal article" date="2019" name="Int. J. Syst. Evol. Microbiol.">
        <title>The Global Catalogue of Microorganisms (GCM) 10K type strain sequencing project: providing services to taxonomists for standard genome sequencing and annotation.</title>
        <authorList>
            <consortium name="The Broad Institute Genomics Platform"/>
            <consortium name="The Broad Institute Genome Sequencing Center for Infectious Disease"/>
            <person name="Wu L."/>
            <person name="Ma J."/>
        </authorList>
    </citation>
    <scope>NUCLEOTIDE SEQUENCE [LARGE SCALE GENOMIC DNA]</scope>
    <source>
        <strain evidence="3">NBRC 106310</strain>
    </source>
</reference>
<evidence type="ECO:0000313" key="2">
    <source>
        <dbReference type="EMBL" id="BDZ38492.1"/>
    </source>
</evidence>
<keyword evidence="3" id="KW-1185">Reference proteome</keyword>
<feature type="region of interest" description="Disordered" evidence="1">
    <location>
        <begin position="256"/>
        <end position="289"/>
    </location>
</feature>
<accession>A0ABM8FS45</accession>
<evidence type="ECO:0000256" key="1">
    <source>
        <dbReference type="SAM" id="MobiDB-lite"/>
    </source>
</evidence>